<evidence type="ECO:0000256" key="1">
    <source>
        <dbReference type="SAM" id="MobiDB-lite"/>
    </source>
</evidence>
<dbReference type="EMBL" id="BPLR01012160">
    <property type="protein sequence ID" value="GIY51799.1"/>
    <property type="molecule type" value="Genomic_DNA"/>
</dbReference>
<sequence>MAPKCLFGNSRSISSANRISTKKEKRAQAEDSPDTCNKANQKARKRCLYITPRPIFLHVKGVSCGTVSGHCRGIERLALIHRGGKNGEKTGAEKGKSGTYRRVLLHGDRGVGEDSGCHLGRGMVGSSGEDHSARGGGGHFSRADR</sequence>
<accession>A0AAV4U1X1</accession>
<gene>
    <name evidence="2" type="ORF">CEXT_541871</name>
</gene>
<feature type="region of interest" description="Disordered" evidence="1">
    <location>
        <begin position="109"/>
        <end position="145"/>
    </location>
</feature>
<reference evidence="2 3" key="1">
    <citation type="submission" date="2021-06" db="EMBL/GenBank/DDBJ databases">
        <title>Caerostris extrusa draft genome.</title>
        <authorList>
            <person name="Kono N."/>
            <person name="Arakawa K."/>
        </authorList>
    </citation>
    <scope>NUCLEOTIDE SEQUENCE [LARGE SCALE GENOMIC DNA]</scope>
</reference>
<organism evidence="2 3">
    <name type="scientific">Caerostris extrusa</name>
    <name type="common">Bark spider</name>
    <name type="synonym">Caerostris bankana</name>
    <dbReference type="NCBI Taxonomy" id="172846"/>
    <lineage>
        <taxon>Eukaryota</taxon>
        <taxon>Metazoa</taxon>
        <taxon>Ecdysozoa</taxon>
        <taxon>Arthropoda</taxon>
        <taxon>Chelicerata</taxon>
        <taxon>Arachnida</taxon>
        <taxon>Araneae</taxon>
        <taxon>Araneomorphae</taxon>
        <taxon>Entelegynae</taxon>
        <taxon>Araneoidea</taxon>
        <taxon>Araneidae</taxon>
        <taxon>Caerostris</taxon>
    </lineage>
</organism>
<name>A0AAV4U1X1_CAEEX</name>
<dbReference type="AlphaFoldDB" id="A0AAV4U1X1"/>
<dbReference type="Proteomes" id="UP001054945">
    <property type="component" value="Unassembled WGS sequence"/>
</dbReference>
<evidence type="ECO:0000313" key="3">
    <source>
        <dbReference type="Proteomes" id="UP001054945"/>
    </source>
</evidence>
<protein>
    <submittedName>
        <fullName evidence="2">Uncharacterized protein</fullName>
    </submittedName>
</protein>
<keyword evidence="3" id="KW-1185">Reference proteome</keyword>
<comment type="caution">
    <text evidence="2">The sequence shown here is derived from an EMBL/GenBank/DDBJ whole genome shotgun (WGS) entry which is preliminary data.</text>
</comment>
<feature type="region of interest" description="Disordered" evidence="1">
    <location>
        <begin position="16"/>
        <end position="37"/>
    </location>
</feature>
<proteinExistence type="predicted"/>
<evidence type="ECO:0000313" key="2">
    <source>
        <dbReference type="EMBL" id="GIY51799.1"/>
    </source>
</evidence>